<comment type="subcellular location">
    <subcellularLocation>
        <location evidence="1">Cell membrane</location>
        <topology evidence="1">Multi-pass membrane protein</topology>
    </subcellularLocation>
</comment>
<feature type="transmembrane region" description="Helical" evidence="6">
    <location>
        <begin position="41"/>
        <end position="60"/>
    </location>
</feature>
<keyword evidence="3 6" id="KW-0812">Transmembrane</keyword>
<dbReference type="AlphaFoldDB" id="A0A382QVB5"/>
<dbReference type="PANTHER" id="PTHR30482:SF20">
    <property type="entry name" value="HIGH-AFFINITY BRANCHED-CHAIN AMINO ACID TRANSPORT SYSTEM PERMEASE PROTEIN LIVM"/>
    <property type="match status" value="1"/>
</dbReference>
<feature type="transmembrane region" description="Helical" evidence="6">
    <location>
        <begin position="170"/>
        <end position="188"/>
    </location>
</feature>
<evidence type="ECO:0008006" key="8">
    <source>
        <dbReference type="Google" id="ProtNLM"/>
    </source>
</evidence>
<feature type="transmembrane region" description="Helical" evidence="6">
    <location>
        <begin position="93"/>
        <end position="113"/>
    </location>
</feature>
<feature type="transmembrane region" description="Helical" evidence="6">
    <location>
        <begin position="216"/>
        <end position="235"/>
    </location>
</feature>
<dbReference type="EMBL" id="UINC01116840">
    <property type="protein sequence ID" value="SVC88860.1"/>
    <property type="molecule type" value="Genomic_DNA"/>
</dbReference>
<reference evidence="7" key="1">
    <citation type="submission" date="2018-05" db="EMBL/GenBank/DDBJ databases">
        <authorList>
            <person name="Lanie J.A."/>
            <person name="Ng W.-L."/>
            <person name="Kazmierczak K.M."/>
            <person name="Andrzejewski T.M."/>
            <person name="Davidsen T.M."/>
            <person name="Wayne K.J."/>
            <person name="Tettelin H."/>
            <person name="Glass J.I."/>
            <person name="Rusch D."/>
            <person name="Podicherti R."/>
            <person name="Tsui H.-C.T."/>
            <person name="Winkler M.E."/>
        </authorList>
    </citation>
    <scope>NUCLEOTIDE SEQUENCE</scope>
</reference>
<accession>A0A382QVB5</accession>
<sequence>MSETPTLARAPVSMTRWRRMYYLVPIVALVIPFLTNEYLLWMVNAILVYVLVTMGFNLIIGNLGQLAFANTAFFGIGAYTTAILMVYLGVPYVVAIVGSALTGGLAGFLASVTALRGIRLYYLAIITLAFGELMRWVYLHGDKVTMGSDGLLLPPAFFFGLPLDSEVPKFYVFLALTVVVVKATSNLMRSRVGRAIVAVRDNEAATASLGIHTARYIVLAFVWSGSVVGIAGAMFA</sequence>
<keyword evidence="4 6" id="KW-1133">Transmembrane helix</keyword>
<dbReference type="CDD" id="cd06581">
    <property type="entry name" value="TM_PBP1_LivM_like"/>
    <property type="match status" value="1"/>
</dbReference>
<evidence type="ECO:0000256" key="3">
    <source>
        <dbReference type="ARBA" id="ARBA00022692"/>
    </source>
</evidence>
<dbReference type="PANTHER" id="PTHR30482">
    <property type="entry name" value="HIGH-AFFINITY BRANCHED-CHAIN AMINO ACID TRANSPORT SYSTEM PERMEASE"/>
    <property type="match status" value="1"/>
</dbReference>
<dbReference type="InterPro" id="IPR043428">
    <property type="entry name" value="LivM-like"/>
</dbReference>
<dbReference type="GO" id="GO:0005886">
    <property type="term" value="C:plasma membrane"/>
    <property type="evidence" value="ECO:0007669"/>
    <property type="project" value="UniProtKB-SubCell"/>
</dbReference>
<evidence type="ECO:0000256" key="6">
    <source>
        <dbReference type="SAM" id="Phobius"/>
    </source>
</evidence>
<dbReference type="InterPro" id="IPR001851">
    <property type="entry name" value="ABC_transp_permease"/>
</dbReference>
<evidence type="ECO:0000256" key="5">
    <source>
        <dbReference type="ARBA" id="ARBA00023136"/>
    </source>
</evidence>
<evidence type="ECO:0000256" key="1">
    <source>
        <dbReference type="ARBA" id="ARBA00004651"/>
    </source>
</evidence>
<feature type="non-terminal residue" evidence="7">
    <location>
        <position position="236"/>
    </location>
</feature>
<feature type="transmembrane region" description="Helical" evidence="6">
    <location>
        <begin position="120"/>
        <end position="138"/>
    </location>
</feature>
<feature type="transmembrane region" description="Helical" evidence="6">
    <location>
        <begin position="67"/>
        <end position="87"/>
    </location>
</feature>
<dbReference type="GO" id="GO:0015658">
    <property type="term" value="F:branched-chain amino acid transmembrane transporter activity"/>
    <property type="evidence" value="ECO:0007669"/>
    <property type="project" value="InterPro"/>
</dbReference>
<keyword evidence="5 6" id="KW-0472">Membrane</keyword>
<gene>
    <name evidence="7" type="ORF">METZ01_LOCUS341714</name>
</gene>
<evidence type="ECO:0000256" key="2">
    <source>
        <dbReference type="ARBA" id="ARBA00022475"/>
    </source>
</evidence>
<dbReference type="Pfam" id="PF02653">
    <property type="entry name" value="BPD_transp_2"/>
    <property type="match status" value="1"/>
</dbReference>
<organism evidence="7">
    <name type="scientific">marine metagenome</name>
    <dbReference type="NCBI Taxonomy" id="408172"/>
    <lineage>
        <taxon>unclassified sequences</taxon>
        <taxon>metagenomes</taxon>
        <taxon>ecological metagenomes</taxon>
    </lineage>
</organism>
<protein>
    <recommendedName>
        <fullName evidence="8">Branched-chain amino acid ABC transporter permease</fullName>
    </recommendedName>
</protein>
<proteinExistence type="predicted"/>
<evidence type="ECO:0000313" key="7">
    <source>
        <dbReference type="EMBL" id="SVC88860.1"/>
    </source>
</evidence>
<evidence type="ECO:0000256" key="4">
    <source>
        <dbReference type="ARBA" id="ARBA00022989"/>
    </source>
</evidence>
<keyword evidence="2" id="KW-1003">Cell membrane</keyword>
<name>A0A382QVB5_9ZZZZ</name>
<feature type="transmembrane region" description="Helical" evidence="6">
    <location>
        <begin position="20"/>
        <end position="35"/>
    </location>
</feature>